<proteinExistence type="predicted"/>
<dbReference type="Gene3D" id="1.20.5.490">
    <property type="entry name" value="Single helix bin"/>
    <property type="match status" value="1"/>
</dbReference>
<feature type="coiled-coil region" evidence="1">
    <location>
        <begin position="74"/>
        <end position="178"/>
    </location>
</feature>
<dbReference type="Proteomes" id="UP000651452">
    <property type="component" value="Unassembled WGS sequence"/>
</dbReference>
<evidence type="ECO:0000256" key="1">
    <source>
        <dbReference type="SAM" id="Coils"/>
    </source>
</evidence>
<keyword evidence="4" id="KW-1185">Reference proteome</keyword>
<feature type="region of interest" description="Disordered" evidence="2">
    <location>
        <begin position="178"/>
        <end position="238"/>
    </location>
</feature>
<dbReference type="OrthoDB" id="3776185at2759"/>
<sequence>MSNSASFWAAKSDGVKSPTAPASVDTQPIALGAPPKKASGMVVKGAKNDNKKSDWADSDDDDKFVASFKSTPCVQELEKTVAAKDARITDLSTELQEKEGRITELEDVVAKQQRILDDMESSVRATATQVEELKEDNHKQLLHVQELVAEVDEKNRRIAVLEADVDDHRDTLAELDIEDASTQASSHEAAVDEGGDDTKEGGTEMEAQSPKTAESTTKLGAMDDNKDTPGHAAHPSEPKITIPEASGPAVNLSEFPVFSTSATVKNTTPPPPAPKLKMGIDVSKFGKKTSTKKHILKAKMAFDAGKKLYKDGPAPIIDCASDIRTKSHEDRALFTNGLKVQVKMGDIALSTVPKYVLMQCSLKAFKHFTDSPDANTFILPADSMDADAAAAHLGWMKEMTFQRRVYSITLNTDEKFDDKNLQTCRAARVLGLNNMYVGHFTKIFCDRIRSNAASYEFLSKVAALVCPENDPIYDCLANNLANLRVRNTAKKPAELEALLDKYPGLKARVEKIGERMHMKQRSAQGAKGMKVVHVGKKMDM</sequence>
<feature type="compositionally biased region" description="Basic and acidic residues" evidence="2">
    <location>
        <begin position="221"/>
        <end position="237"/>
    </location>
</feature>
<reference evidence="3" key="2">
    <citation type="submission" date="2020-09" db="EMBL/GenBank/DDBJ databases">
        <title>Reference genome assembly for Australian Ascochyta lentis isolate Al4.</title>
        <authorList>
            <person name="Lee R.C."/>
            <person name="Farfan-Caceres L.M."/>
            <person name="Debler J.W."/>
            <person name="Williams A.H."/>
            <person name="Henares B.M."/>
        </authorList>
    </citation>
    <scope>NUCLEOTIDE SEQUENCE</scope>
    <source>
        <strain evidence="3">Al4</strain>
    </source>
</reference>
<evidence type="ECO:0000313" key="4">
    <source>
        <dbReference type="Proteomes" id="UP000651452"/>
    </source>
</evidence>
<feature type="region of interest" description="Disordered" evidence="2">
    <location>
        <begin position="1"/>
        <end position="61"/>
    </location>
</feature>
<organism evidence="3 4">
    <name type="scientific">Ascochyta lentis</name>
    <dbReference type="NCBI Taxonomy" id="205686"/>
    <lineage>
        <taxon>Eukaryota</taxon>
        <taxon>Fungi</taxon>
        <taxon>Dikarya</taxon>
        <taxon>Ascomycota</taxon>
        <taxon>Pezizomycotina</taxon>
        <taxon>Dothideomycetes</taxon>
        <taxon>Pleosporomycetidae</taxon>
        <taxon>Pleosporales</taxon>
        <taxon>Pleosporineae</taxon>
        <taxon>Didymellaceae</taxon>
        <taxon>Ascochyta</taxon>
    </lineage>
</organism>
<accession>A0A8H7MCR3</accession>
<evidence type="ECO:0000313" key="3">
    <source>
        <dbReference type="EMBL" id="KAF9690759.1"/>
    </source>
</evidence>
<feature type="compositionally biased region" description="Basic and acidic residues" evidence="2">
    <location>
        <begin position="46"/>
        <end position="55"/>
    </location>
</feature>
<evidence type="ECO:0000256" key="2">
    <source>
        <dbReference type="SAM" id="MobiDB-lite"/>
    </source>
</evidence>
<gene>
    <name evidence="3" type="ORF">EKO04_011232</name>
</gene>
<comment type="caution">
    <text evidence="3">The sequence shown here is derived from an EMBL/GenBank/DDBJ whole genome shotgun (WGS) entry which is preliminary data.</text>
</comment>
<protein>
    <submittedName>
        <fullName evidence="3">Uncharacterized protein</fullName>
    </submittedName>
</protein>
<name>A0A8H7MCR3_9PLEO</name>
<keyword evidence="1" id="KW-0175">Coiled coil</keyword>
<dbReference type="EMBL" id="RZGK01000022">
    <property type="protein sequence ID" value="KAF9690759.1"/>
    <property type="molecule type" value="Genomic_DNA"/>
</dbReference>
<reference evidence="3" key="1">
    <citation type="submission" date="2018-12" db="EMBL/GenBank/DDBJ databases">
        <authorList>
            <person name="Syme R.A."/>
            <person name="Farfan-Caceres L."/>
            <person name="Lichtenzveig J."/>
        </authorList>
    </citation>
    <scope>NUCLEOTIDE SEQUENCE</scope>
    <source>
        <strain evidence="3">Al4</strain>
    </source>
</reference>
<dbReference type="AlphaFoldDB" id="A0A8H7MCR3"/>
<feature type="compositionally biased region" description="Polar residues" evidence="2">
    <location>
        <begin position="209"/>
        <end position="218"/>
    </location>
</feature>